<evidence type="ECO:0000256" key="9">
    <source>
        <dbReference type="ARBA" id="ARBA00022982"/>
    </source>
</evidence>
<feature type="transmembrane region" description="Helical" evidence="18">
    <location>
        <begin position="209"/>
        <end position="232"/>
    </location>
</feature>
<feature type="disulfide bond" description="Redox-active" evidence="18">
    <location>
        <begin position="126"/>
        <end position="132"/>
    </location>
</feature>
<dbReference type="Pfam" id="PF13899">
    <property type="entry name" value="Thioredoxin_7"/>
    <property type="match status" value="1"/>
</dbReference>
<dbReference type="CDD" id="cd02953">
    <property type="entry name" value="DsbDgamma"/>
    <property type="match status" value="1"/>
</dbReference>
<dbReference type="GO" id="GO:0047134">
    <property type="term" value="F:protein-disulfide reductase [NAD(P)H] activity"/>
    <property type="evidence" value="ECO:0007669"/>
    <property type="project" value="UniProtKB-EC"/>
</dbReference>
<feature type="chain" id="PRO_5044915086" description="Thiol:disulfide interchange protein DsbD" evidence="18">
    <location>
        <begin position="26"/>
        <end position="624"/>
    </location>
</feature>
<evidence type="ECO:0000256" key="18">
    <source>
        <dbReference type="HAMAP-Rule" id="MF_00399"/>
    </source>
</evidence>
<keyword evidence="15 18" id="KW-0676">Redox-active center</keyword>
<dbReference type="PROSITE" id="PS00194">
    <property type="entry name" value="THIOREDOXIN_1"/>
    <property type="match status" value="1"/>
</dbReference>
<keyword evidence="9 18" id="KW-0249">Electron transport</keyword>
<evidence type="ECO:0000256" key="1">
    <source>
        <dbReference type="ARBA" id="ARBA00004429"/>
    </source>
</evidence>
<dbReference type="InterPro" id="IPR017937">
    <property type="entry name" value="Thioredoxin_CS"/>
</dbReference>
<comment type="caution">
    <text evidence="20">The sequence shown here is derived from an EMBL/GenBank/DDBJ whole genome shotgun (WGS) entry which is preliminary data.</text>
</comment>
<accession>A0ABS5DWX7</accession>
<dbReference type="PANTHER" id="PTHR32234">
    <property type="entry name" value="THIOL:DISULFIDE INTERCHANGE PROTEIN DSBD"/>
    <property type="match status" value="1"/>
</dbReference>
<dbReference type="EMBL" id="JAGQDG010000003">
    <property type="protein sequence ID" value="MBQ0935652.1"/>
    <property type="molecule type" value="Genomic_DNA"/>
</dbReference>
<dbReference type="InterPro" id="IPR035671">
    <property type="entry name" value="DsbD_gamma"/>
</dbReference>
<evidence type="ECO:0000256" key="16">
    <source>
        <dbReference type="ARBA" id="ARBA00047388"/>
    </source>
</evidence>
<dbReference type="Gene3D" id="3.40.30.10">
    <property type="entry name" value="Glutaredoxin"/>
    <property type="match status" value="1"/>
</dbReference>
<dbReference type="NCBIfam" id="NF001419">
    <property type="entry name" value="PRK00293.1"/>
    <property type="match status" value="1"/>
</dbReference>
<comment type="catalytic activity">
    <reaction evidence="16 18">
        <text>[protein]-dithiol + NAD(+) = [protein]-disulfide + NADH + H(+)</text>
        <dbReference type="Rhea" id="RHEA:18749"/>
        <dbReference type="Rhea" id="RHEA-COMP:10593"/>
        <dbReference type="Rhea" id="RHEA-COMP:10594"/>
        <dbReference type="ChEBI" id="CHEBI:15378"/>
        <dbReference type="ChEBI" id="CHEBI:29950"/>
        <dbReference type="ChEBI" id="CHEBI:50058"/>
        <dbReference type="ChEBI" id="CHEBI:57540"/>
        <dbReference type="ChEBI" id="CHEBI:57945"/>
        <dbReference type="EC" id="1.8.1.8"/>
    </reaction>
</comment>
<dbReference type="Gene3D" id="2.60.40.1250">
    <property type="entry name" value="Thiol:disulfide interchange protein DsbD, N-terminal domain"/>
    <property type="match status" value="1"/>
</dbReference>
<keyword evidence="10 18" id="KW-1133">Transmembrane helix</keyword>
<dbReference type="RefSeq" id="WP_210808776.1">
    <property type="nucleotide sequence ID" value="NZ_JAGQDG010000003.1"/>
</dbReference>
<evidence type="ECO:0000256" key="14">
    <source>
        <dbReference type="ARBA" id="ARBA00023157"/>
    </source>
</evidence>
<protein>
    <recommendedName>
        <fullName evidence="18">Thiol:disulfide interchange protein DsbD</fullName>
        <ecNumber evidence="18">1.8.1.8</ecNumber>
    </recommendedName>
    <alternativeName>
        <fullName evidence="18">Protein-disulfide reductase</fullName>
        <shortName evidence="18">Disulfide reductase</shortName>
    </alternativeName>
</protein>
<gene>
    <name evidence="18 20" type="primary">dsbD</name>
    <name evidence="20" type="ORF">KAK11_09955</name>
</gene>
<dbReference type="HAMAP" id="MF_00399">
    <property type="entry name" value="DbsD"/>
    <property type="match status" value="1"/>
</dbReference>
<dbReference type="PROSITE" id="PS51352">
    <property type="entry name" value="THIOREDOXIN_2"/>
    <property type="match status" value="1"/>
</dbReference>
<feature type="transmembrane region" description="Helical" evidence="18">
    <location>
        <begin position="430"/>
        <end position="450"/>
    </location>
</feature>
<evidence type="ECO:0000256" key="2">
    <source>
        <dbReference type="ARBA" id="ARBA00007241"/>
    </source>
</evidence>
<dbReference type="Pfam" id="PF11412">
    <property type="entry name" value="DsbD_N"/>
    <property type="match status" value="1"/>
</dbReference>
<feature type="transmembrane region" description="Helical" evidence="18">
    <location>
        <begin position="334"/>
        <end position="362"/>
    </location>
</feature>
<evidence type="ECO:0000256" key="12">
    <source>
        <dbReference type="ARBA" id="ARBA00023027"/>
    </source>
</evidence>
<keyword evidence="12 18" id="KW-0520">NAD</keyword>
<dbReference type="InterPro" id="IPR013766">
    <property type="entry name" value="Thioredoxin_domain"/>
</dbReference>
<evidence type="ECO:0000256" key="3">
    <source>
        <dbReference type="ARBA" id="ARBA00022448"/>
    </source>
</evidence>
<keyword evidence="5 18" id="KW-0997">Cell inner membrane</keyword>
<comment type="similarity">
    <text evidence="2 18">Belongs to the thioredoxin family. DsbD subfamily.</text>
</comment>
<feature type="transmembrane region" description="Helical" evidence="18">
    <location>
        <begin position="253"/>
        <end position="277"/>
    </location>
</feature>
<keyword evidence="4 18" id="KW-1003">Cell membrane</keyword>
<name>A0ABS5DWX7_9BURK</name>
<dbReference type="InterPro" id="IPR036929">
    <property type="entry name" value="DsbDN_sf"/>
</dbReference>
<dbReference type="SUPFAM" id="SSF74863">
    <property type="entry name" value="Thiol:disulfide interchange protein DsbD, N-terminal domain (DsbD-alpha)"/>
    <property type="match status" value="1"/>
</dbReference>
<evidence type="ECO:0000256" key="6">
    <source>
        <dbReference type="ARBA" id="ARBA00022692"/>
    </source>
</evidence>
<dbReference type="InterPro" id="IPR028250">
    <property type="entry name" value="DsbDN"/>
</dbReference>
<comment type="function">
    <text evidence="18">Required to facilitate the formation of correct disulfide bonds in some periplasmic proteins and for the assembly of the periplasmic c-type cytochromes. Acts by transferring electrons from cytoplasmic thioredoxin to the periplasm. This transfer involves a cascade of disulfide bond formation and reduction steps.</text>
</comment>
<dbReference type="InterPro" id="IPR036249">
    <property type="entry name" value="Thioredoxin-like_sf"/>
</dbReference>
<evidence type="ECO:0000256" key="10">
    <source>
        <dbReference type="ARBA" id="ARBA00022989"/>
    </source>
</evidence>
<feature type="transmembrane region" description="Helical" evidence="18">
    <location>
        <begin position="368"/>
        <end position="394"/>
    </location>
</feature>
<evidence type="ECO:0000256" key="5">
    <source>
        <dbReference type="ARBA" id="ARBA00022519"/>
    </source>
</evidence>
<keyword evidence="8 18" id="KW-0201">Cytochrome c-type biogenesis</keyword>
<reference evidence="20 21" key="1">
    <citation type="submission" date="2021-04" db="EMBL/GenBank/DDBJ databases">
        <title>The genome sequence of type strain Ideonella paludis KCTC 32238.</title>
        <authorList>
            <person name="Liu Y."/>
        </authorList>
    </citation>
    <scope>NUCLEOTIDE SEQUENCE [LARGE SCALE GENOMIC DNA]</scope>
    <source>
        <strain evidence="20 21">KCTC 32238</strain>
    </source>
</reference>
<keyword evidence="7 18" id="KW-0732">Signal</keyword>
<keyword evidence="21" id="KW-1185">Reference proteome</keyword>
<feature type="disulfide bond" description="Redox-active" evidence="18">
    <location>
        <begin position="539"/>
        <end position="542"/>
    </location>
</feature>
<feature type="disulfide bond" description="Redox-active" evidence="18">
    <location>
        <begin position="228"/>
        <end position="350"/>
    </location>
</feature>
<dbReference type="InterPro" id="IPR022910">
    <property type="entry name" value="Thiol_diS_interchange_DbsD"/>
</dbReference>
<evidence type="ECO:0000256" key="17">
    <source>
        <dbReference type="ARBA" id="ARBA00047804"/>
    </source>
</evidence>
<dbReference type="Pfam" id="PF02683">
    <property type="entry name" value="DsbD_TM"/>
    <property type="match status" value="1"/>
</dbReference>
<evidence type="ECO:0000256" key="13">
    <source>
        <dbReference type="ARBA" id="ARBA00023136"/>
    </source>
</evidence>
<evidence type="ECO:0000259" key="19">
    <source>
        <dbReference type="PROSITE" id="PS51352"/>
    </source>
</evidence>
<keyword evidence="6 18" id="KW-0812">Transmembrane</keyword>
<evidence type="ECO:0000313" key="21">
    <source>
        <dbReference type="Proteomes" id="UP000672097"/>
    </source>
</evidence>
<feature type="transmembrane region" description="Helical" evidence="18">
    <location>
        <begin position="289"/>
        <end position="313"/>
    </location>
</feature>
<dbReference type="SUPFAM" id="SSF52833">
    <property type="entry name" value="Thioredoxin-like"/>
    <property type="match status" value="1"/>
</dbReference>
<evidence type="ECO:0000256" key="8">
    <source>
        <dbReference type="ARBA" id="ARBA00022748"/>
    </source>
</evidence>
<keyword evidence="13 18" id="KW-0472">Membrane</keyword>
<keyword evidence="14 18" id="KW-1015">Disulfide bond</keyword>
<evidence type="ECO:0000256" key="7">
    <source>
        <dbReference type="ARBA" id="ARBA00022729"/>
    </source>
</evidence>
<feature type="signal peptide" evidence="18">
    <location>
        <begin position="1"/>
        <end position="25"/>
    </location>
</feature>
<sequence precursor="true">MMNLTIHRGLGGALLALSLLNPALAEDNFLEPAQAFKPSVSITEGRTAQLSFAIAPGYYLYRERTEISGLEGTRLDASSVQLPEGLTKFDPNFGKDMVVWKQQATLRFTVAPGQADARYAVRYQGCAEQGLCYPPQAGELRVSTGASGELQAQWREDDSSLPSSTALAAPVAAATADKASTRTQGSTSLKETQADDVSGIVAALHSGQWLWVVGLFFVFGLGLSFTPCVLPMMPILSSIIVGQTGTVSRARGFMLALSYSMGMACIYTLMGVAAGLAGAGLAAALQNPWVLGAFALLLSALALSMFGVWEFQMPAAVQTRLQGAASRLPGGQHAAVFAMGGLSALMVGPCVAAPLAGALVYIGQTRDAALGAVALFSLAMGMSIPLLALGLSAGTLLPRAGPWMERVKTVFGVLLLGVALWLVAPVLPQAVVMLLLGAGLLVGAVAAFRATVLAKGLALLAGLWGASLVIGALSGGTAYLQPLRHLAERSSTAAVAGTAAQPEAPRFERVKDVASLNLALNAARQRGQAVILDFYADWCTSCKEMEHLTFAKPEVQARMAKALLLQADVTANDAADRALLRHFTLFGPPAVLLFDAKGQEQTQARIVGFMPPEKFLGRLAQVGL</sequence>
<evidence type="ECO:0000256" key="11">
    <source>
        <dbReference type="ARBA" id="ARBA00023002"/>
    </source>
</evidence>
<dbReference type="PANTHER" id="PTHR32234:SF0">
    <property type="entry name" value="THIOL:DISULFIDE INTERCHANGE PROTEIN DSBD"/>
    <property type="match status" value="1"/>
</dbReference>
<proteinExistence type="inferred from homology"/>
<evidence type="ECO:0000256" key="15">
    <source>
        <dbReference type="ARBA" id="ARBA00023284"/>
    </source>
</evidence>
<dbReference type="InterPro" id="IPR003834">
    <property type="entry name" value="Cyt_c_assmbl_TM_dom"/>
</dbReference>
<comment type="catalytic activity">
    <reaction evidence="17 18">
        <text>[protein]-dithiol + NADP(+) = [protein]-disulfide + NADPH + H(+)</text>
        <dbReference type="Rhea" id="RHEA:18753"/>
        <dbReference type="Rhea" id="RHEA-COMP:10593"/>
        <dbReference type="Rhea" id="RHEA-COMP:10594"/>
        <dbReference type="ChEBI" id="CHEBI:15378"/>
        <dbReference type="ChEBI" id="CHEBI:29950"/>
        <dbReference type="ChEBI" id="CHEBI:50058"/>
        <dbReference type="ChEBI" id="CHEBI:57783"/>
        <dbReference type="ChEBI" id="CHEBI:58349"/>
        <dbReference type="EC" id="1.8.1.8"/>
    </reaction>
</comment>
<evidence type="ECO:0000256" key="4">
    <source>
        <dbReference type="ARBA" id="ARBA00022475"/>
    </source>
</evidence>
<keyword evidence="3 18" id="KW-0813">Transport</keyword>
<keyword evidence="11 18" id="KW-0560">Oxidoreductase</keyword>
<feature type="domain" description="Thioredoxin" evidence="19">
    <location>
        <begin position="498"/>
        <end position="624"/>
    </location>
</feature>
<dbReference type="EC" id="1.8.1.8" evidence="18"/>
<comment type="subcellular location">
    <subcellularLocation>
        <location evidence="1 18">Cell inner membrane</location>
        <topology evidence="1 18">Multi-pass membrane protein</topology>
    </subcellularLocation>
</comment>
<feature type="transmembrane region" description="Helical" evidence="18">
    <location>
        <begin position="457"/>
        <end position="480"/>
    </location>
</feature>
<organism evidence="20 21">
    <name type="scientific">Ideonella paludis</name>
    <dbReference type="NCBI Taxonomy" id="1233411"/>
    <lineage>
        <taxon>Bacteria</taxon>
        <taxon>Pseudomonadati</taxon>
        <taxon>Pseudomonadota</taxon>
        <taxon>Betaproteobacteria</taxon>
        <taxon>Burkholderiales</taxon>
        <taxon>Sphaerotilaceae</taxon>
        <taxon>Ideonella</taxon>
    </lineage>
</organism>
<dbReference type="Proteomes" id="UP000672097">
    <property type="component" value="Unassembled WGS sequence"/>
</dbReference>
<feature type="transmembrane region" description="Helical" evidence="18">
    <location>
        <begin position="406"/>
        <end position="424"/>
    </location>
</feature>
<evidence type="ECO:0000313" key="20">
    <source>
        <dbReference type="EMBL" id="MBQ0935652.1"/>
    </source>
</evidence>